<comment type="subcellular location">
    <subcellularLocation>
        <location evidence="1">Membrane</location>
        <topology evidence="1">Multi-pass membrane protein</topology>
    </subcellularLocation>
</comment>
<feature type="domain" description="Amino acid permease/ SLC12A" evidence="6">
    <location>
        <begin position="1"/>
        <end position="104"/>
    </location>
</feature>
<name>A0A915I0V1_ROMCU</name>
<feature type="transmembrane region" description="Helical" evidence="5">
    <location>
        <begin position="81"/>
        <end position="107"/>
    </location>
</feature>
<proteinExistence type="predicted"/>
<evidence type="ECO:0000313" key="8">
    <source>
        <dbReference type="WBParaSite" id="nRc.2.0.1.t07117-RA"/>
    </source>
</evidence>
<dbReference type="AlphaFoldDB" id="A0A915I0V1"/>
<evidence type="ECO:0000259" key="6">
    <source>
        <dbReference type="Pfam" id="PF00324"/>
    </source>
</evidence>
<dbReference type="GO" id="GO:0055078">
    <property type="term" value="P:sodium ion homeostasis"/>
    <property type="evidence" value="ECO:0007669"/>
    <property type="project" value="TreeGrafter"/>
</dbReference>
<evidence type="ECO:0000256" key="3">
    <source>
        <dbReference type="ARBA" id="ARBA00022989"/>
    </source>
</evidence>
<reference evidence="8" key="1">
    <citation type="submission" date="2022-11" db="UniProtKB">
        <authorList>
            <consortium name="WormBaseParasite"/>
        </authorList>
    </citation>
    <scope>IDENTIFICATION</scope>
</reference>
<keyword evidence="3 5" id="KW-1133">Transmembrane helix</keyword>
<organism evidence="7 8">
    <name type="scientific">Romanomermis culicivorax</name>
    <name type="common">Nematode worm</name>
    <dbReference type="NCBI Taxonomy" id="13658"/>
    <lineage>
        <taxon>Eukaryota</taxon>
        <taxon>Metazoa</taxon>
        <taxon>Ecdysozoa</taxon>
        <taxon>Nematoda</taxon>
        <taxon>Enoplea</taxon>
        <taxon>Dorylaimia</taxon>
        <taxon>Mermithida</taxon>
        <taxon>Mermithoidea</taxon>
        <taxon>Mermithidae</taxon>
        <taxon>Romanomermis</taxon>
    </lineage>
</organism>
<dbReference type="PANTHER" id="PTHR11827:SF103">
    <property type="entry name" value="SODIUM CHLORIDE COTRANSPORTER 69, ISOFORM E"/>
    <property type="match status" value="1"/>
</dbReference>
<dbReference type="WBParaSite" id="nRc.2.0.1.t07117-RA">
    <property type="protein sequence ID" value="nRc.2.0.1.t07117-RA"/>
    <property type="gene ID" value="nRc.2.0.1.g07117"/>
</dbReference>
<sequence>MISRSLGPEFGGSVGIVFSLANIMAGAMNVVGFAETCRDLMRDHKTKIIDADTNDIRIIGCAVLLLLACIVLVGVDFEIKAQVVLLVVLTAALVNYAVGTFLTPTLVQRSK</sequence>
<keyword evidence="7" id="KW-1185">Reference proteome</keyword>
<dbReference type="InterPro" id="IPR004842">
    <property type="entry name" value="SLC12A_fam"/>
</dbReference>
<evidence type="ECO:0000256" key="1">
    <source>
        <dbReference type="ARBA" id="ARBA00004141"/>
    </source>
</evidence>
<dbReference type="PANTHER" id="PTHR11827">
    <property type="entry name" value="SOLUTE CARRIER FAMILY 12, CATION COTRANSPORTERS"/>
    <property type="match status" value="1"/>
</dbReference>
<feature type="transmembrane region" description="Helical" evidence="5">
    <location>
        <begin position="12"/>
        <end position="34"/>
    </location>
</feature>
<dbReference type="OMA" id="NIMAGAM"/>
<evidence type="ECO:0000313" key="7">
    <source>
        <dbReference type="Proteomes" id="UP000887565"/>
    </source>
</evidence>
<dbReference type="GO" id="GO:0008511">
    <property type="term" value="F:sodium:potassium:chloride symporter activity"/>
    <property type="evidence" value="ECO:0007669"/>
    <property type="project" value="TreeGrafter"/>
</dbReference>
<dbReference type="GO" id="GO:0006884">
    <property type="term" value="P:cell volume homeostasis"/>
    <property type="evidence" value="ECO:0007669"/>
    <property type="project" value="TreeGrafter"/>
</dbReference>
<dbReference type="Proteomes" id="UP000887565">
    <property type="component" value="Unplaced"/>
</dbReference>
<protein>
    <submittedName>
        <fullName evidence="8">Amino acid permease/ SLC12A domain-containing protein</fullName>
    </submittedName>
</protein>
<dbReference type="GO" id="GO:1990573">
    <property type="term" value="P:potassium ion import across plasma membrane"/>
    <property type="evidence" value="ECO:0007669"/>
    <property type="project" value="TreeGrafter"/>
</dbReference>
<dbReference type="GO" id="GO:0016020">
    <property type="term" value="C:membrane"/>
    <property type="evidence" value="ECO:0007669"/>
    <property type="project" value="UniProtKB-SubCell"/>
</dbReference>
<dbReference type="Pfam" id="PF00324">
    <property type="entry name" value="AA_permease"/>
    <property type="match status" value="1"/>
</dbReference>
<evidence type="ECO:0000256" key="5">
    <source>
        <dbReference type="SAM" id="Phobius"/>
    </source>
</evidence>
<dbReference type="GO" id="GO:0055075">
    <property type="term" value="P:potassium ion homeostasis"/>
    <property type="evidence" value="ECO:0007669"/>
    <property type="project" value="TreeGrafter"/>
</dbReference>
<accession>A0A915I0V1</accession>
<feature type="transmembrane region" description="Helical" evidence="5">
    <location>
        <begin position="55"/>
        <end position="75"/>
    </location>
</feature>
<keyword evidence="2 5" id="KW-0812">Transmembrane</keyword>
<evidence type="ECO:0000256" key="4">
    <source>
        <dbReference type="ARBA" id="ARBA00023136"/>
    </source>
</evidence>
<dbReference type="GO" id="GO:0055064">
    <property type="term" value="P:chloride ion homeostasis"/>
    <property type="evidence" value="ECO:0007669"/>
    <property type="project" value="TreeGrafter"/>
</dbReference>
<dbReference type="Gene3D" id="1.20.1740.10">
    <property type="entry name" value="Amino acid/polyamine transporter I"/>
    <property type="match status" value="1"/>
</dbReference>
<dbReference type="InterPro" id="IPR004841">
    <property type="entry name" value="AA-permease/SLC12A_dom"/>
</dbReference>
<keyword evidence="4 5" id="KW-0472">Membrane</keyword>
<evidence type="ECO:0000256" key="2">
    <source>
        <dbReference type="ARBA" id="ARBA00022692"/>
    </source>
</evidence>